<reference evidence="1 2" key="1">
    <citation type="submission" date="2018-06" db="EMBL/GenBank/DDBJ databases">
        <authorList>
            <person name="Strepis N."/>
        </authorList>
    </citation>
    <scope>NUCLEOTIDE SEQUENCE [LARGE SCALE GENOMIC DNA]</scope>
    <source>
        <strain evidence="1">LUCI</strain>
    </source>
</reference>
<accession>A0A498RCU3</accession>
<sequence>MYTSMSDKNTDHSDLDTLLEEQRLSELEKSLFVEY</sequence>
<evidence type="ECO:0000313" key="2">
    <source>
        <dbReference type="Proteomes" id="UP000277811"/>
    </source>
</evidence>
<evidence type="ECO:0000313" key="1">
    <source>
        <dbReference type="EMBL" id="VBB09099.1"/>
    </source>
</evidence>
<organism evidence="1 2">
    <name type="scientific">Lucifera butyrica</name>
    <dbReference type="NCBI Taxonomy" id="1351585"/>
    <lineage>
        <taxon>Bacteria</taxon>
        <taxon>Bacillati</taxon>
        <taxon>Bacillota</taxon>
        <taxon>Negativicutes</taxon>
        <taxon>Veillonellales</taxon>
        <taxon>Veillonellaceae</taxon>
        <taxon>Lucifera</taxon>
    </lineage>
</organism>
<name>A0A498RCU3_9FIRM</name>
<dbReference type="AlphaFoldDB" id="A0A498RCU3"/>
<dbReference type="Proteomes" id="UP000277811">
    <property type="component" value="Unassembled WGS sequence"/>
</dbReference>
<protein>
    <submittedName>
        <fullName evidence="1">Uncharacterized protein</fullName>
    </submittedName>
</protein>
<gene>
    <name evidence="1" type="ORF">LUCI_4385</name>
</gene>
<proteinExistence type="predicted"/>
<keyword evidence="2" id="KW-1185">Reference proteome</keyword>
<dbReference type="EMBL" id="UPPP01000105">
    <property type="protein sequence ID" value="VBB09099.1"/>
    <property type="molecule type" value="Genomic_DNA"/>
</dbReference>